<evidence type="ECO:0000256" key="4">
    <source>
        <dbReference type="ARBA" id="ARBA00022989"/>
    </source>
</evidence>
<dbReference type="InterPro" id="IPR023353">
    <property type="entry name" value="LemA-like_dom_sf"/>
</dbReference>
<dbReference type="AlphaFoldDB" id="A0A2D2DR31"/>
<dbReference type="EMBL" id="CP024608">
    <property type="protein sequence ID" value="ATQ77422.1"/>
    <property type="molecule type" value="Genomic_DNA"/>
</dbReference>
<evidence type="ECO:0000256" key="3">
    <source>
        <dbReference type="ARBA" id="ARBA00022692"/>
    </source>
</evidence>
<reference evidence="6" key="1">
    <citation type="submission" date="2017-10" db="EMBL/GenBank/DDBJ databases">
        <title>Massilia psychrophilum sp. nov., a novel purple-pigmented bacterium isolated from Tianshan glacier, Xinjiang Municipality, China.</title>
        <authorList>
            <person name="Wang H."/>
        </authorList>
    </citation>
    <scope>NUCLEOTIDE SEQUENCE [LARGE SCALE GENOMIC DNA]</scope>
    <source>
        <strain evidence="6">B2</strain>
    </source>
</reference>
<evidence type="ECO:0008006" key="8">
    <source>
        <dbReference type="Google" id="ProtNLM"/>
    </source>
</evidence>
<keyword evidence="3" id="KW-0812">Transmembrane</keyword>
<accession>A0A2D2DR31</accession>
<evidence type="ECO:0000313" key="7">
    <source>
        <dbReference type="Proteomes" id="UP000229897"/>
    </source>
</evidence>
<comment type="subcellular location">
    <subcellularLocation>
        <location evidence="1">Membrane</location>
        <topology evidence="1">Single-pass membrane protein</topology>
    </subcellularLocation>
</comment>
<dbReference type="GO" id="GO:0016020">
    <property type="term" value="C:membrane"/>
    <property type="evidence" value="ECO:0007669"/>
    <property type="project" value="UniProtKB-SubCell"/>
</dbReference>
<dbReference type="Gene3D" id="1.20.1440.20">
    <property type="entry name" value="LemA-like domain"/>
    <property type="match status" value="1"/>
</dbReference>
<evidence type="ECO:0000256" key="5">
    <source>
        <dbReference type="ARBA" id="ARBA00023136"/>
    </source>
</evidence>
<dbReference type="SUPFAM" id="SSF140478">
    <property type="entry name" value="LemA-like"/>
    <property type="match status" value="1"/>
</dbReference>
<proteinExistence type="inferred from homology"/>
<dbReference type="KEGG" id="mass:CR152_25165"/>
<protein>
    <recommendedName>
        <fullName evidence="8">LemA family protein</fullName>
    </recommendedName>
</protein>
<keyword evidence="4" id="KW-1133">Transmembrane helix</keyword>
<evidence type="ECO:0000313" key="6">
    <source>
        <dbReference type="EMBL" id="ATQ77422.1"/>
    </source>
</evidence>
<dbReference type="RefSeq" id="WP_099879575.1">
    <property type="nucleotide sequence ID" value="NZ_CP024608.1"/>
</dbReference>
<dbReference type="OrthoDB" id="8774486at2"/>
<gene>
    <name evidence="6" type="ORF">CR152_25165</name>
</gene>
<dbReference type="InterPro" id="IPR007156">
    <property type="entry name" value="MamQ_LemA"/>
</dbReference>
<sequence>MTIRSTQAGIAVLAVVLAVAGVGAGISYNTLSAVRAGGTDAWRDLTQIHAERARLASTALEGAARAGGLDPAFVDQARTSLVRASALPTNSDVLNDAEAVDTYKRYQGELTGVLYRLAGTRGAPELETVSSLKELRGKLPQDEIALADARNRYGKSAEGYNALVGTFPGAAVAAVTGYRPLPAGL</sequence>
<evidence type="ECO:0000256" key="2">
    <source>
        <dbReference type="ARBA" id="ARBA00008854"/>
    </source>
</evidence>
<organism evidence="6 7">
    <name type="scientific">Massilia violaceinigra</name>
    <dbReference type="NCBI Taxonomy" id="2045208"/>
    <lineage>
        <taxon>Bacteria</taxon>
        <taxon>Pseudomonadati</taxon>
        <taxon>Pseudomonadota</taxon>
        <taxon>Betaproteobacteria</taxon>
        <taxon>Burkholderiales</taxon>
        <taxon>Oxalobacteraceae</taxon>
        <taxon>Telluria group</taxon>
        <taxon>Massilia</taxon>
    </lineage>
</organism>
<name>A0A2D2DR31_9BURK</name>
<comment type="similarity">
    <text evidence="2">Belongs to the LemA family.</text>
</comment>
<keyword evidence="5" id="KW-0472">Membrane</keyword>
<evidence type="ECO:0000256" key="1">
    <source>
        <dbReference type="ARBA" id="ARBA00004167"/>
    </source>
</evidence>
<keyword evidence="7" id="KW-1185">Reference proteome</keyword>
<dbReference type="Proteomes" id="UP000229897">
    <property type="component" value="Chromosome"/>
</dbReference>
<dbReference type="Pfam" id="PF04011">
    <property type="entry name" value="LemA"/>
    <property type="match status" value="1"/>
</dbReference>